<gene>
    <name evidence="1" type="ORF">EJ913_27125</name>
</gene>
<dbReference type="OrthoDB" id="7305272at2"/>
<dbReference type="RefSeq" id="WP_127003835.1">
    <property type="nucleotide sequence ID" value="NZ_JBNPXW010000008.1"/>
</dbReference>
<dbReference type="GO" id="GO:0003690">
    <property type="term" value="F:double-stranded DNA binding"/>
    <property type="evidence" value="ECO:0007669"/>
    <property type="project" value="InterPro"/>
</dbReference>
<dbReference type="EMBL" id="RZIJ01000031">
    <property type="protein sequence ID" value="RUQ63999.1"/>
    <property type="molecule type" value="Genomic_DNA"/>
</dbReference>
<dbReference type="InterPro" id="IPR009951">
    <property type="entry name" value="Host-nuc_inhib_Gam"/>
</dbReference>
<reference evidence="1 2" key="1">
    <citation type="submission" date="2018-12" db="EMBL/GenBank/DDBJ databases">
        <authorList>
            <person name="Yang Y."/>
        </authorList>
    </citation>
    <scope>NUCLEOTIDE SEQUENCE [LARGE SCALE GENOMIC DNA]</scope>
    <source>
        <strain evidence="1 2">GSF71</strain>
    </source>
</reference>
<accession>A0A433J1F0</accession>
<organism evidence="1 2">
    <name type="scientific">Azospirillum doebereinerae</name>
    <dbReference type="NCBI Taxonomy" id="92933"/>
    <lineage>
        <taxon>Bacteria</taxon>
        <taxon>Pseudomonadati</taxon>
        <taxon>Pseudomonadota</taxon>
        <taxon>Alphaproteobacteria</taxon>
        <taxon>Rhodospirillales</taxon>
        <taxon>Azospirillaceae</taxon>
        <taxon>Azospirillum</taxon>
    </lineage>
</organism>
<proteinExistence type="predicted"/>
<dbReference type="Gene3D" id="1.20.5.170">
    <property type="match status" value="1"/>
</dbReference>
<dbReference type="Proteomes" id="UP000280346">
    <property type="component" value="Unassembled WGS sequence"/>
</dbReference>
<dbReference type="Pfam" id="PF07352">
    <property type="entry name" value="Phage_Mu_Gam"/>
    <property type="match status" value="1"/>
</dbReference>
<name>A0A433J1F0_9PROT</name>
<dbReference type="AlphaFoldDB" id="A0A433J1F0"/>
<evidence type="ECO:0000313" key="2">
    <source>
        <dbReference type="Proteomes" id="UP000280346"/>
    </source>
</evidence>
<keyword evidence="2" id="KW-1185">Reference proteome</keyword>
<protein>
    <submittedName>
        <fullName evidence="1">Nuclease inhibitor protein</fullName>
    </submittedName>
</protein>
<evidence type="ECO:0000313" key="1">
    <source>
        <dbReference type="EMBL" id="RUQ63999.1"/>
    </source>
</evidence>
<dbReference type="GO" id="GO:0042262">
    <property type="term" value="P:DNA protection"/>
    <property type="evidence" value="ECO:0007669"/>
    <property type="project" value="InterPro"/>
</dbReference>
<dbReference type="SUPFAM" id="SSF161266">
    <property type="entry name" value="Gam-like"/>
    <property type="match status" value="1"/>
</dbReference>
<sequence>MPETATAWVRRQAMFKVRNREEATAALGRIGAAQAQLIRLETARDVGIASLKLDCETAAAPLRLAIETDTARLRGWIEVNRAELLPGKKKSLDLATGTAGFRKTAERVVVAEGVNLLEALEADRKLKRFVRIKREPDLQGLLKESAVAITIPGVSIGGGDDAFFVKPLVLPAV</sequence>
<comment type="caution">
    <text evidence="1">The sequence shown here is derived from an EMBL/GenBank/DDBJ whole genome shotgun (WGS) entry which is preliminary data.</text>
</comment>